<gene>
    <name evidence="1" type="ORF">CEV08_02735</name>
</gene>
<comment type="caution">
    <text evidence="1">The sequence shown here is derived from an EMBL/GenBank/DDBJ whole genome shotgun (WGS) entry which is preliminary data.</text>
</comment>
<accession>A0A2M6UX55</accession>
<sequence length="108" mass="12615">MVAFGQILNTQYIEACRDARDYRKIRVYNNALVFGDVKICGKIKLYKKIVFCDTEGFCNKERIFTYSHISYGVKKKDKSVSGKGCIDFSRFSFCWEFLIFYVLNLSLS</sequence>
<evidence type="ECO:0000313" key="1">
    <source>
        <dbReference type="EMBL" id="PIT70684.1"/>
    </source>
</evidence>
<dbReference type="EMBL" id="NJPP01000004">
    <property type="protein sequence ID" value="PIT70684.1"/>
    <property type="molecule type" value="Genomic_DNA"/>
</dbReference>
<dbReference type="Proteomes" id="UP000230791">
    <property type="component" value="Unassembled WGS sequence"/>
</dbReference>
<organism evidence="1 2">
    <name type="scientific">Bartonella tribocorum</name>
    <dbReference type="NCBI Taxonomy" id="85701"/>
    <lineage>
        <taxon>Bacteria</taxon>
        <taxon>Pseudomonadati</taxon>
        <taxon>Pseudomonadota</taxon>
        <taxon>Alphaproteobacteria</taxon>
        <taxon>Hyphomicrobiales</taxon>
        <taxon>Bartonellaceae</taxon>
        <taxon>Bartonella</taxon>
    </lineage>
</organism>
<evidence type="ECO:0000313" key="2">
    <source>
        <dbReference type="Proteomes" id="UP000230791"/>
    </source>
</evidence>
<reference evidence="1 2" key="1">
    <citation type="submission" date="2017-06" db="EMBL/GenBank/DDBJ databases">
        <title>Draft genome of Bartonella tribocorum C635.</title>
        <authorList>
            <person name="Hadjadj L."/>
            <person name="Jiyipong T."/>
            <person name="Diene S.M."/>
            <person name="Morand S."/>
            <person name="Rolain J.-M."/>
        </authorList>
    </citation>
    <scope>NUCLEOTIDE SEQUENCE [LARGE SCALE GENOMIC DNA]</scope>
    <source>
        <strain evidence="1 2">C635</strain>
    </source>
</reference>
<proteinExistence type="predicted"/>
<protein>
    <submittedName>
        <fullName evidence="1">Uncharacterized protein</fullName>
    </submittedName>
</protein>
<name>A0A2M6UX55_9HYPH</name>
<dbReference type="AlphaFoldDB" id="A0A2M6UX55"/>